<reference evidence="2" key="1">
    <citation type="journal article" date="2019" name="Int. J. Syst. Evol. Microbiol.">
        <title>The Global Catalogue of Microorganisms (GCM) 10K type strain sequencing project: providing services to taxonomists for standard genome sequencing and annotation.</title>
        <authorList>
            <consortium name="The Broad Institute Genomics Platform"/>
            <consortium name="The Broad Institute Genome Sequencing Center for Infectious Disease"/>
            <person name="Wu L."/>
            <person name="Ma J."/>
        </authorList>
    </citation>
    <scope>NUCLEOTIDE SEQUENCE [LARGE SCALE GENOMIC DNA]</scope>
    <source>
        <strain evidence="2">CGMCC 1.16031</strain>
    </source>
</reference>
<keyword evidence="2" id="KW-1185">Reference proteome</keyword>
<dbReference type="CDD" id="cd07067">
    <property type="entry name" value="HP_PGM_like"/>
    <property type="match status" value="1"/>
</dbReference>
<evidence type="ECO:0000313" key="1">
    <source>
        <dbReference type="EMBL" id="MFC6440463.1"/>
    </source>
</evidence>
<sequence>MKLYVMRHGDAQLQASKDSLRPLTQTGIDEVRQAAAWLKQTALTIDVVLVSPYLRAQQTWQTLSDDIHAGQLFNESNITPDSPPAIAHESIDALLNALPDAATALIVSHMPLVCYLIQEMSGNCAPLMATASVIELDYDPQRGCGTQLRTFQPK</sequence>
<dbReference type="Gene3D" id="3.40.50.1240">
    <property type="entry name" value="Phosphoglycerate mutase-like"/>
    <property type="match status" value="1"/>
</dbReference>
<dbReference type="Proteomes" id="UP001596364">
    <property type="component" value="Unassembled WGS sequence"/>
</dbReference>
<organism evidence="1 2">
    <name type="scientific">Pseudobowmanella zhangzhouensis</name>
    <dbReference type="NCBI Taxonomy" id="1537679"/>
    <lineage>
        <taxon>Bacteria</taxon>
        <taxon>Pseudomonadati</taxon>
        <taxon>Pseudomonadota</taxon>
        <taxon>Gammaproteobacteria</taxon>
        <taxon>Alteromonadales</taxon>
        <taxon>Alteromonadaceae</taxon>
    </lineage>
</organism>
<evidence type="ECO:0000313" key="2">
    <source>
        <dbReference type="Proteomes" id="UP001596364"/>
    </source>
</evidence>
<dbReference type="NCBIfam" id="TIGR00249">
    <property type="entry name" value="sixA"/>
    <property type="match status" value="1"/>
</dbReference>
<accession>A0ABW1XMI1</accession>
<dbReference type="InterPro" id="IPR013078">
    <property type="entry name" value="His_Pase_superF_clade-1"/>
</dbReference>
<dbReference type="RefSeq" id="WP_131258259.1">
    <property type="nucleotide sequence ID" value="NZ_JBHSUS010000001.1"/>
</dbReference>
<comment type="caution">
    <text evidence="1">The sequence shown here is derived from an EMBL/GenBank/DDBJ whole genome shotgun (WGS) entry which is preliminary data.</text>
</comment>
<dbReference type="SUPFAM" id="SSF53254">
    <property type="entry name" value="Phosphoglycerate mutase-like"/>
    <property type="match status" value="1"/>
</dbReference>
<protein>
    <submittedName>
        <fullName evidence="1">Phosphohistidine phosphatase SixA</fullName>
    </submittedName>
</protein>
<dbReference type="InterPro" id="IPR029033">
    <property type="entry name" value="His_PPase_superfam"/>
</dbReference>
<proteinExistence type="predicted"/>
<dbReference type="EMBL" id="JBHSUS010000001">
    <property type="protein sequence ID" value="MFC6440463.1"/>
    <property type="molecule type" value="Genomic_DNA"/>
</dbReference>
<dbReference type="Pfam" id="PF00300">
    <property type="entry name" value="His_Phos_1"/>
    <property type="match status" value="1"/>
</dbReference>
<dbReference type="SMART" id="SM00855">
    <property type="entry name" value="PGAM"/>
    <property type="match status" value="1"/>
</dbReference>
<dbReference type="InterPro" id="IPR004449">
    <property type="entry name" value="SixA"/>
</dbReference>
<gene>
    <name evidence="1" type="primary">sixA</name>
    <name evidence="1" type="ORF">ACFP85_09930</name>
</gene>
<name>A0ABW1XMI1_9ALTE</name>